<dbReference type="SUPFAM" id="SSF56784">
    <property type="entry name" value="HAD-like"/>
    <property type="match status" value="1"/>
</dbReference>
<dbReference type="NCBIfam" id="TIGR01656">
    <property type="entry name" value="Histidinol-ppas"/>
    <property type="match status" value="1"/>
</dbReference>
<evidence type="ECO:0000256" key="6">
    <source>
        <dbReference type="ARBA" id="ARBA00023277"/>
    </source>
</evidence>
<dbReference type="PANTHER" id="PTHR42891">
    <property type="entry name" value="D-GLYCERO-BETA-D-MANNO-HEPTOSE-1,7-BISPHOSPHATE 7-PHOSPHATASE"/>
    <property type="match status" value="1"/>
</dbReference>
<organism evidence="9 10">
    <name type="scientific">Brevibacterium samyangense</name>
    <dbReference type="NCBI Taxonomy" id="366888"/>
    <lineage>
        <taxon>Bacteria</taxon>
        <taxon>Bacillati</taxon>
        <taxon>Actinomycetota</taxon>
        <taxon>Actinomycetes</taxon>
        <taxon>Micrococcales</taxon>
        <taxon>Brevibacteriaceae</taxon>
        <taxon>Brevibacterium</taxon>
    </lineage>
</organism>
<dbReference type="EMBL" id="BAAANO010000004">
    <property type="protein sequence ID" value="GAA1999772.1"/>
    <property type="molecule type" value="Genomic_DNA"/>
</dbReference>
<feature type="compositionally biased region" description="Basic and acidic residues" evidence="8">
    <location>
        <begin position="12"/>
        <end position="33"/>
    </location>
</feature>
<dbReference type="PANTHER" id="PTHR42891:SF1">
    <property type="entry name" value="D-GLYCERO-BETA-D-MANNO-HEPTOSE-1,7-BISPHOSPHATE 7-PHOSPHATASE"/>
    <property type="match status" value="1"/>
</dbReference>
<evidence type="ECO:0000256" key="5">
    <source>
        <dbReference type="ARBA" id="ARBA00022801"/>
    </source>
</evidence>
<keyword evidence="5" id="KW-0378">Hydrolase</keyword>
<dbReference type="InterPro" id="IPR004446">
    <property type="entry name" value="Heptose_bisP_phosphatase"/>
</dbReference>
<evidence type="ECO:0000256" key="1">
    <source>
        <dbReference type="ARBA" id="ARBA00004496"/>
    </source>
</evidence>
<reference evidence="9 10" key="1">
    <citation type="journal article" date="2019" name="Int. J. Syst. Evol. Microbiol.">
        <title>The Global Catalogue of Microorganisms (GCM) 10K type strain sequencing project: providing services to taxonomists for standard genome sequencing and annotation.</title>
        <authorList>
            <consortium name="The Broad Institute Genomics Platform"/>
            <consortium name="The Broad Institute Genome Sequencing Center for Infectious Disease"/>
            <person name="Wu L."/>
            <person name="Ma J."/>
        </authorList>
    </citation>
    <scope>NUCLEOTIDE SEQUENCE [LARGE SCALE GENOMIC DNA]</scope>
    <source>
        <strain evidence="9 10">JCM 14546</strain>
    </source>
</reference>
<dbReference type="Proteomes" id="UP001500755">
    <property type="component" value="Unassembled WGS sequence"/>
</dbReference>
<sequence length="226" mass="24239">MREPGTQPAQRGHRDEQIAEPERAQDDEHRSVDVDPTSRTTDRAVSPTLAHRSLPRLVLFDRDDTLVLDVPYNGDPARVVPVPGARTALEAVRAKHVRTGVVTNQSGIGRGILTRRQVDAVNARVEQLLGPFDLWEMCPHAPEAGCACRKPAPGMILSAALRCRIDPADIVVIGDIGADVEAARAAGAHGILVPTRRTLPEEVEAAGCVASDLVEAVDLVLEGVRS</sequence>
<accession>A0ABN2T693</accession>
<dbReference type="InterPro" id="IPR023214">
    <property type="entry name" value="HAD_sf"/>
</dbReference>
<keyword evidence="4" id="KW-0479">Metal-binding</keyword>
<evidence type="ECO:0000313" key="10">
    <source>
        <dbReference type="Proteomes" id="UP001500755"/>
    </source>
</evidence>
<evidence type="ECO:0000256" key="7">
    <source>
        <dbReference type="ARBA" id="ARBA00031828"/>
    </source>
</evidence>
<name>A0ABN2T693_9MICO</name>
<gene>
    <name evidence="9" type="ORF">GCM10009755_04320</name>
</gene>
<evidence type="ECO:0000256" key="2">
    <source>
        <dbReference type="ARBA" id="ARBA00005628"/>
    </source>
</evidence>
<dbReference type="NCBIfam" id="TIGR01662">
    <property type="entry name" value="HAD-SF-IIIA"/>
    <property type="match status" value="1"/>
</dbReference>
<evidence type="ECO:0000256" key="4">
    <source>
        <dbReference type="ARBA" id="ARBA00022723"/>
    </source>
</evidence>
<dbReference type="InterPro" id="IPR006543">
    <property type="entry name" value="Histidinol-phos"/>
</dbReference>
<evidence type="ECO:0000256" key="3">
    <source>
        <dbReference type="ARBA" id="ARBA00022490"/>
    </source>
</evidence>
<evidence type="ECO:0000256" key="8">
    <source>
        <dbReference type="SAM" id="MobiDB-lite"/>
    </source>
</evidence>
<feature type="region of interest" description="Disordered" evidence="8">
    <location>
        <begin position="1"/>
        <end position="47"/>
    </location>
</feature>
<keyword evidence="10" id="KW-1185">Reference proteome</keyword>
<protein>
    <recommendedName>
        <fullName evidence="7">D,D-heptose 1,7-bisphosphate phosphatase</fullName>
    </recommendedName>
</protein>
<comment type="similarity">
    <text evidence="2">Belongs to the GmhB family.</text>
</comment>
<proteinExistence type="inferred from homology"/>
<dbReference type="InterPro" id="IPR006549">
    <property type="entry name" value="HAD-SF_hydro_IIIA"/>
</dbReference>
<comment type="caution">
    <text evidence="9">The sequence shown here is derived from an EMBL/GenBank/DDBJ whole genome shotgun (WGS) entry which is preliminary data.</text>
</comment>
<dbReference type="Pfam" id="PF13242">
    <property type="entry name" value="Hydrolase_like"/>
    <property type="match status" value="1"/>
</dbReference>
<evidence type="ECO:0000313" key="9">
    <source>
        <dbReference type="EMBL" id="GAA1999772.1"/>
    </source>
</evidence>
<dbReference type="InterPro" id="IPR036412">
    <property type="entry name" value="HAD-like_sf"/>
</dbReference>
<dbReference type="Gene3D" id="3.40.50.1000">
    <property type="entry name" value="HAD superfamily/HAD-like"/>
    <property type="match status" value="1"/>
</dbReference>
<comment type="subcellular location">
    <subcellularLocation>
        <location evidence="1">Cytoplasm</location>
    </subcellularLocation>
</comment>
<keyword evidence="6" id="KW-0119">Carbohydrate metabolism</keyword>
<keyword evidence="3" id="KW-0963">Cytoplasm</keyword>